<keyword evidence="2" id="KW-1185">Reference proteome</keyword>
<evidence type="ECO:0000313" key="2">
    <source>
        <dbReference type="Proteomes" id="UP000814033"/>
    </source>
</evidence>
<sequence>MPAWPAFEHDIASPTSPASSASDDDDDVNYRLTPNWDRYRGLLERCGFHLDTVNDVKRFYEHRMEDSPRPFGYYHERLFRDGTALCKDPGLPDNLFRGCRLRDGLHIVVKAVHIRSREYDITRFLSSSQLRSNSMNHCIPVLDFIEVPGDAIVFIVMEEWSSELFPETPCCMKAFLSAIRSCIEHVVFMHHHDIAHLDISLRNLVTDYKGNYACIDYEISRRVHNRSRPLLRGIRGTELPPEVEQGQYTDPFKVDIWALGILILRACHLSGKLTQELLFVTRPMLSSSHDHRPSAVQVLKTFDATVSSHDNVLHTCFQDASL</sequence>
<dbReference type="Proteomes" id="UP000814033">
    <property type="component" value="Unassembled WGS sequence"/>
</dbReference>
<protein>
    <submittedName>
        <fullName evidence="1">Uncharacterized protein</fullName>
    </submittedName>
</protein>
<comment type="caution">
    <text evidence="1">The sequence shown here is derived from an EMBL/GenBank/DDBJ whole genome shotgun (WGS) entry which is preliminary data.</text>
</comment>
<proteinExistence type="predicted"/>
<reference evidence="1" key="1">
    <citation type="submission" date="2021-02" db="EMBL/GenBank/DDBJ databases">
        <authorList>
            <consortium name="DOE Joint Genome Institute"/>
            <person name="Ahrendt S."/>
            <person name="Looney B.P."/>
            <person name="Miyauchi S."/>
            <person name="Morin E."/>
            <person name="Drula E."/>
            <person name="Courty P.E."/>
            <person name="Chicoki N."/>
            <person name="Fauchery L."/>
            <person name="Kohler A."/>
            <person name="Kuo A."/>
            <person name="Labutti K."/>
            <person name="Pangilinan J."/>
            <person name="Lipzen A."/>
            <person name="Riley R."/>
            <person name="Andreopoulos W."/>
            <person name="He G."/>
            <person name="Johnson J."/>
            <person name="Barry K.W."/>
            <person name="Grigoriev I.V."/>
            <person name="Nagy L."/>
            <person name="Hibbett D."/>
            <person name="Henrissat B."/>
            <person name="Matheny P.B."/>
            <person name="Labbe J."/>
            <person name="Martin F."/>
        </authorList>
    </citation>
    <scope>NUCLEOTIDE SEQUENCE</scope>
    <source>
        <strain evidence="1">FP105234-sp</strain>
    </source>
</reference>
<organism evidence="1 2">
    <name type="scientific">Auriscalpium vulgare</name>
    <dbReference type="NCBI Taxonomy" id="40419"/>
    <lineage>
        <taxon>Eukaryota</taxon>
        <taxon>Fungi</taxon>
        <taxon>Dikarya</taxon>
        <taxon>Basidiomycota</taxon>
        <taxon>Agaricomycotina</taxon>
        <taxon>Agaricomycetes</taxon>
        <taxon>Russulales</taxon>
        <taxon>Auriscalpiaceae</taxon>
        <taxon>Auriscalpium</taxon>
    </lineage>
</organism>
<accession>A0ACB8SDV2</accession>
<dbReference type="EMBL" id="MU275838">
    <property type="protein sequence ID" value="KAI0054101.1"/>
    <property type="molecule type" value="Genomic_DNA"/>
</dbReference>
<gene>
    <name evidence="1" type="ORF">FA95DRAFT_1480565</name>
</gene>
<reference evidence="1" key="2">
    <citation type="journal article" date="2022" name="New Phytol.">
        <title>Evolutionary transition to the ectomycorrhizal habit in the genomes of a hyperdiverse lineage of mushroom-forming fungi.</title>
        <authorList>
            <person name="Looney B."/>
            <person name="Miyauchi S."/>
            <person name="Morin E."/>
            <person name="Drula E."/>
            <person name="Courty P.E."/>
            <person name="Kohler A."/>
            <person name="Kuo A."/>
            <person name="LaButti K."/>
            <person name="Pangilinan J."/>
            <person name="Lipzen A."/>
            <person name="Riley R."/>
            <person name="Andreopoulos W."/>
            <person name="He G."/>
            <person name="Johnson J."/>
            <person name="Nolan M."/>
            <person name="Tritt A."/>
            <person name="Barry K.W."/>
            <person name="Grigoriev I.V."/>
            <person name="Nagy L.G."/>
            <person name="Hibbett D."/>
            <person name="Henrissat B."/>
            <person name="Matheny P.B."/>
            <person name="Labbe J."/>
            <person name="Martin F.M."/>
        </authorList>
    </citation>
    <scope>NUCLEOTIDE SEQUENCE</scope>
    <source>
        <strain evidence="1">FP105234-sp</strain>
    </source>
</reference>
<evidence type="ECO:0000313" key="1">
    <source>
        <dbReference type="EMBL" id="KAI0054101.1"/>
    </source>
</evidence>
<name>A0ACB8SDV2_9AGAM</name>